<dbReference type="PROSITE" id="PS50005">
    <property type="entry name" value="TPR"/>
    <property type="match status" value="2"/>
</dbReference>
<dbReference type="PANTHER" id="PTHR22904">
    <property type="entry name" value="TPR REPEAT CONTAINING PROTEIN"/>
    <property type="match status" value="1"/>
</dbReference>
<keyword evidence="1" id="KW-0677">Repeat</keyword>
<gene>
    <name evidence="4" type="ORF">C7A10_32680</name>
</gene>
<feature type="non-terminal residue" evidence="4">
    <location>
        <position position="1"/>
    </location>
</feature>
<evidence type="ECO:0000256" key="3">
    <source>
        <dbReference type="PROSITE-ProRule" id="PRU00339"/>
    </source>
</evidence>
<organism evidence="4 5">
    <name type="scientific">Pseudomonas fluorescens</name>
    <dbReference type="NCBI Taxonomy" id="294"/>
    <lineage>
        <taxon>Bacteria</taxon>
        <taxon>Pseudomonadati</taxon>
        <taxon>Pseudomonadota</taxon>
        <taxon>Gammaproteobacteria</taxon>
        <taxon>Pseudomonadales</taxon>
        <taxon>Pseudomonadaceae</taxon>
        <taxon>Pseudomonas</taxon>
    </lineage>
</organism>
<comment type="caution">
    <text evidence="4">The sequence shown here is derived from an EMBL/GenBank/DDBJ whole genome shotgun (WGS) entry which is preliminary data.</text>
</comment>
<evidence type="ECO:0000256" key="2">
    <source>
        <dbReference type="ARBA" id="ARBA00022803"/>
    </source>
</evidence>
<feature type="repeat" description="TPR" evidence="3">
    <location>
        <begin position="2"/>
        <end position="34"/>
    </location>
</feature>
<keyword evidence="2 3" id="KW-0802">TPR repeat</keyword>
<proteinExistence type="predicted"/>
<accession>A0A2T0HI11</accession>
<dbReference type="InterPro" id="IPR011990">
    <property type="entry name" value="TPR-like_helical_dom_sf"/>
</dbReference>
<name>A0A2T0HI11_PSEFL</name>
<protein>
    <submittedName>
        <fullName evidence="4">Uncharacterized protein</fullName>
    </submittedName>
</protein>
<dbReference type="SUPFAM" id="SSF48452">
    <property type="entry name" value="TPR-like"/>
    <property type="match status" value="1"/>
</dbReference>
<dbReference type="Pfam" id="PF13432">
    <property type="entry name" value="TPR_16"/>
    <property type="match status" value="1"/>
</dbReference>
<dbReference type="EMBL" id="PVUH01000254">
    <property type="protein sequence ID" value="PRW77547.1"/>
    <property type="molecule type" value="Genomic_DNA"/>
</dbReference>
<dbReference type="InterPro" id="IPR019734">
    <property type="entry name" value="TPR_rpt"/>
</dbReference>
<evidence type="ECO:0000313" key="5">
    <source>
        <dbReference type="Proteomes" id="UP000239731"/>
    </source>
</evidence>
<dbReference type="AlphaFoldDB" id="A0A2T0HI11"/>
<dbReference type="RefSeq" id="WP_146136140.1">
    <property type="nucleotide sequence ID" value="NZ_PVUH01000254.1"/>
</dbReference>
<evidence type="ECO:0000256" key="1">
    <source>
        <dbReference type="ARBA" id="ARBA00022737"/>
    </source>
</evidence>
<sequence>ANQLYEEGNDFYRNKDYQAAVNSFTEAIALNPTDDRFYNVRGSAFMQLDNYANALADYNEAIRLNPTVAKYFYNRANANYKL</sequence>
<dbReference type="PANTHER" id="PTHR22904:SF523">
    <property type="entry name" value="STRESS-INDUCED-PHOSPHOPROTEIN 1"/>
    <property type="match status" value="1"/>
</dbReference>
<dbReference type="Proteomes" id="UP000239731">
    <property type="component" value="Unassembled WGS sequence"/>
</dbReference>
<evidence type="ECO:0000313" key="4">
    <source>
        <dbReference type="EMBL" id="PRW77547.1"/>
    </source>
</evidence>
<feature type="non-terminal residue" evidence="4">
    <location>
        <position position="82"/>
    </location>
</feature>
<dbReference type="GO" id="GO:0051879">
    <property type="term" value="F:Hsp90 protein binding"/>
    <property type="evidence" value="ECO:0007669"/>
    <property type="project" value="TreeGrafter"/>
</dbReference>
<dbReference type="Gene3D" id="1.25.40.10">
    <property type="entry name" value="Tetratricopeptide repeat domain"/>
    <property type="match status" value="1"/>
</dbReference>
<dbReference type="SMART" id="SM00028">
    <property type="entry name" value="TPR"/>
    <property type="match status" value="2"/>
</dbReference>
<reference evidence="4 5" key="1">
    <citation type="submission" date="2018-03" db="EMBL/GenBank/DDBJ databases">
        <title>Blue discolouration in mozzarella cheese caused by Pseudomonas fluorescens.</title>
        <authorList>
            <person name="Chiesa F."/>
            <person name="Dalmasso A."/>
            <person name="Lomonaco S."/>
        </authorList>
    </citation>
    <scope>NUCLEOTIDE SEQUENCE [LARGE SCALE GENOMIC DNA]</scope>
    <source>
        <strain evidence="4 5">11293</strain>
    </source>
</reference>
<feature type="repeat" description="TPR" evidence="3">
    <location>
        <begin position="35"/>
        <end position="68"/>
    </location>
</feature>